<gene>
    <name evidence="2" type="ORF">GM160_01920</name>
</gene>
<keyword evidence="3" id="KW-1185">Reference proteome</keyword>
<reference evidence="2 3" key="1">
    <citation type="submission" date="2019-11" db="EMBL/GenBank/DDBJ databases">
        <authorList>
            <person name="Zhang J."/>
            <person name="Sun C."/>
        </authorList>
    </citation>
    <scope>NUCLEOTIDE SEQUENCE [LARGE SCALE GENOMIC DNA]</scope>
    <source>
        <strain evidence="3">sp2</strain>
    </source>
</reference>
<feature type="region of interest" description="Disordered" evidence="1">
    <location>
        <begin position="140"/>
        <end position="171"/>
    </location>
</feature>
<sequence length="171" mass="19965">MRIEYELFDEFNESFVDKVMDMNSRLERIADRIKEIQPKKPGSLTLDLRNCGKDSCYGCPHLRWLQWSAKPKPGTSPKDKENYWVASAVKMPVQSISKKREFLVCRDELIDLVREALELEKRRRAMLASAGKFRKTVKLTQMPTPTPPGGKKKLRKVRKQKVDPKDPFTWI</sequence>
<accession>A0A6I6CTG4</accession>
<evidence type="ECO:0000256" key="1">
    <source>
        <dbReference type="SAM" id="MobiDB-lite"/>
    </source>
</evidence>
<dbReference type="KEGG" id="ghl:GM160_01920"/>
<protein>
    <submittedName>
        <fullName evidence="2">Uncharacterized protein</fullName>
    </submittedName>
</protein>
<name>A0A6I6CTG4_9GAMM</name>
<evidence type="ECO:0000313" key="3">
    <source>
        <dbReference type="Proteomes" id="UP000427716"/>
    </source>
</evidence>
<dbReference type="RefSeq" id="WP_156227724.1">
    <property type="nucleotide sequence ID" value="NZ_CP046415.1"/>
</dbReference>
<dbReference type="EMBL" id="CP046415">
    <property type="protein sequence ID" value="QGT77746.1"/>
    <property type="molecule type" value="Genomic_DNA"/>
</dbReference>
<feature type="compositionally biased region" description="Basic residues" evidence="1">
    <location>
        <begin position="150"/>
        <end position="159"/>
    </location>
</feature>
<dbReference type="Proteomes" id="UP000427716">
    <property type="component" value="Chromosome"/>
</dbReference>
<dbReference type="AlphaFoldDB" id="A0A6I6CTG4"/>
<evidence type="ECO:0000313" key="2">
    <source>
        <dbReference type="EMBL" id="QGT77746.1"/>
    </source>
</evidence>
<proteinExistence type="predicted"/>
<feature type="compositionally biased region" description="Basic and acidic residues" evidence="1">
    <location>
        <begin position="160"/>
        <end position="171"/>
    </location>
</feature>
<organism evidence="2 3">
    <name type="scientific">Guyparkeria halophila</name>
    <dbReference type="NCBI Taxonomy" id="47960"/>
    <lineage>
        <taxon>Bacteria</taxon>
        <taxon>Pseudomonadati</taxon>
        <taxon>Pseudomonadota</taxon>
        <taxon>Gammaproteobacteria</taxon>
        <taxon>Chromatiales</taxon>
        <taxon>Thioalkalibacteraceae</taxon>
        <taxon>Guyparkeria</taxon>
    </lineage>
</organism>